<accession>A0A9P6IR16</accession>
<feature type="region of interest" description="Disordered" evidence="1">
    <location>
        <begin position="86"/>
        <end position="128"/>
    </location>
</feature>
<dbReference type="OrthoDB" id="6270329at2759"/>
<evidence type="ECO:0000256" key="1">
    <source>
        <dbReference type="SAM" id="MobiDB-lite"/>
    </source>
</evidence>
<feature type="compositionally biased region" description="Low complexity" evidence="1">
    <location>
        <begin position="1"/>
        <end position="10"/>
    </location>
</feature>
<evidence type="ECO:0000313" key="2">
    <source>
        <dbReference type="EMBL" id="KAF9944866.1"/>
    </source>
</evidence>
<feature type="compositionally biased region" description="Acidic residues" evidence="1">
    <location>
        <begin position="110"/>
        <end position="120"/>
    </location>
</feature>
<dbReference type="AlphaFoldDB" id="A0A9P6IR16"/>
<feature type="non-terminal residue" evidence="2">
    <location>
        <position position="221"/>
    </location>
</feature>
<sequence>MSSSSTPPSSVDWQSRRGHASSKKPRVHDLEAEEDKEGEEEEEVIEVIDLTRPERVGSYPQPDFLSRVPGFDRQMSFELPTLQRLVSRSSESAERSQNRPRRPVEVHEIPDDDDDNDDDDRWDRYGRNTVRIDSEVREVQLDPRHPWAQGPIELITRPMYRGTVRTLEGKNQRQLEDVVVVDERPPPVNGGQIESDDEEDHGAEDKEAIKGKDSIAHDFAR</sequence>
<feature type="compositionally biased region" description="Basic and acidic residues" evidence="1">
    <location>
        <begin position="203"/>
        <end position="221"/>
    </location>
</feature>
<evidence type="ECO:0000313" key="3">
    <source>
        <dbReference type="Proteomes" id="UP000738359"/>
    </source>
</evidence>
<organism evidence="2 3">
    <name type="scientific">Mortierella alpina</name>
    <name type="common">Oleaginous fungus</name>
    <name type="synonym">Mortierella renispora</name>
    <dbReference type="NCBI Taxonomy" id="64518"/>
    <lineage>
        <taxon>Eukaryota</taxon>
        <taxon>Fungi</taxon>
        <taxon>Fungi incertae sedis</taxon>
        <taxon>Mucoromycota</taxon>
        <taxon>Mortierellomycotina</taxon>
        <taxon>Mortierellomycetes</taxon>
        <taxon>Mortierellales</taxon>
        <taxon>Mortierellaceae</taxon>
        <taxon>Mortierella</taxon>
    </lineage>
</organism>
<dbReference type="EMBL" id="JAAAHY010002280">
    <property type="protein sequence ID" value="KAF9944866.1"/>
    <property type="molecule type" value="Genomic_DNA"/>
</dbReference>
<feature type="compositionally biased region" description="Acidic residues" evidence="1">
    <location>
        <begin position="31"/>
        <end position="46"/>
    </location>
</feature>
<dbReference type="Proteomes" id="UP000738359">
    <property type="component" value="Unassembled WGS sequence"/>
</dbReference>
<gene>
    <name evidence="2" type="ORF">BGZ70_004269</name>
</gene>
<reference evidence="2" key="1">
    <citation type="journal article" date="2020" name="Fungal Divers.">
        <title>Resolving the Mortierellaceae phylogeny through synthesis of multi-gene phylogenetics and phylogenomics.</title>
        <authorList>
            <person name="Vandepol N."/>
            <person name="Liber J."/>
            <person name="Desiro A."/>
            <person name="Na H."/>
            <person name="Kennedy M."/>
            <person name="Barry K."/>
            <person name="Grigoriev I.V."/>
            <person name="Miller A.N."/>
            <person name="O'Donnell K."/>
            <person name="Stajich J.E."/>
            <person name="Bonito G."/>
        </authorList>
    </citation>
    <scope>NUCLEOTIDE SEQUENCE</scope>
    <source>
        <strain evidence="2">CK1249</strain>
    </source>
</reference>
<feature type="compositionally biased region" description="Basic and acidic residues" evidence="1">
    <location>
        <begin position="91"/>
        <end position="109"/>
    </location>
</feature>
<name>A0A9P6IR16_MORAP</name>
<proteinExistence type="predicted"/>
<protein>
    <submittedName>
        <fullName evidence="2">Uncharacterized protein</fullName>
    </submittedName>
</protein>
<feature type="region of interest" description="Disordered" evidence="1">
    <location>
        <begin position="182"/>
        <end position="221"/>
    </location>
</feature>
<feature type="region of interest" description="Disordered" evidence="1">
    <location>
        <begin position="1"/>
        <end position="68"/>
    </location>
</feature>
<comment type="caution">
    <text evidence="2">The sequence shown here is derived from an EMBL/GenBank/DDBJ whole genome shotgun (WGS) entry which is preliminary data.</text>
</comment>
<keyword evidence="3" id="KW-1185">Reference proteome</keyword>
<feature type="compositionally biased region" description="Basic residues" evidence="1">
    <location>
        <begin position="16"/>
        <end position="26"/>
    </location>
</feature>